<dbReference type="InterPro" id="IPR006976">
    <property type="entry name" value="VanZ-like"/>
</dbReference>
<feature type="transmembrane region" description="Helical" evidence="1">
    <location>
        <begin position="31"/>
        <end position="50"/>
    </location>
</feature>
<feature type="domain" description="VanZ-like" evidence="2">
    <location>
        <begin position="28"/>
        <end position="101"/>
    </location>
</feature>
<keyword evidence="1" id="KW-0812">Transmembrane</keyword>
<dbReference type="PANTHER" id="PTHR28008">
    <property type="entry name" value="DOMAIN PROTEIN, PUTATIVE (AFU_ORTHOLOGUE AFUA_3G10980)-RELATED"/>
    <property type="match status" value="1"/>
</dbReference>
<organism evidence="3 4">
    <name type="scientific">Nitrosospira multiformis</name>
    <dbReference type="NCBI Taxonomy" id="1231"/>
    <lineage>
        <taxon>Bacteria</taxon>
        <taxon>Pseudomonadati</taxon>
        <taxon>Pseudomonadota</taxon>
        <taxon>Betaproteobacteria</taxon>
        <taxon>Nitrosomonadales</taxon>
        <taxon>Nitrosomonadaceae</taxon>
        <taxon>Nitrosospira</taxon>
    </lineage>
</organism>
<evidence type="ECO:0000259" key="2">
    <source>
        <dbReference type="Pfam" id="PF04892"/>
    </source>
</evidence>
<dbReference type="AlphaFoldDB" id="A0A1I0A2A9"/>
<dbReference type="Proteomes" id="UP000183339">
    <property type="component" value="Unassembled WGS sequence"/>
</dbReference>
<gene>
    <name evidence="3" type="ORF">SAMN05216412_10275</name>
</gene>
<evidence type="ECO:0000313" key="3">
    <source>
        <dbReference type="EMBL" id="SES88205.1"/>
    </source>
</evidence>
<protein>
    <submittedName>
        <fullName evidence="3">VanZ like family protein</fullName>
    </submittedName>
</protein>
<dbReference type="NCBIfam" id="NF037970">
    <property type="entry name" value="vanZ_1"/>
    <property type="match status" value="1"/>
</dbReference>
<evidence type="ECO:0000313" key="4">
    <source>
        <dbReference type="Proteomes" id="UP000183339"/>
    </source>
</evidence>
<reference evidence="3 4" key="1">
    <citation type="submission" date="2016-10" db="EMBL/GenBank/DDBJ databases">
        <authorList>
            <person name="de Groot N.N."/>
        </authorList>
    </citation>
    <scope>NUCLEOTIDE SEQUENCE [LARGE SCALE GENOMIC DNA]</scope>
    <source>
        <strain evidence="3 4">Nl7</strain>
    </source>
</reference>
<sequence>MLLVLGILTGLFAGGAHPVAVNLIPSPWDKLVHAVIFALLTCAIGAASGLTGWRQLGLAFLGAALIGLFDEWHQIYLPGRKAGWDDFAADVTGSLIGIALLEAEWRRRN</sequence>
<dbReference type="EMBL" id="FOHI01000002">
    <property type="protein sequence ID" value="SES88205.1"/>
    <property type="molecule type" value="Genomic_DNA"/>
</dbReference>
<keyword evidence="1" id="KW-0472">Membrane</keyword>
<dbReference type="Pfam" id="PF04892">
    <property type="entry name" value="VanZ"/>
    <property type="match status" value="1"/>
</dbReference>
<keyword evidence="1" id="KW-1133">Transmembrane helix</keyword>
<evidence type="ECO:0000256" key="1">
    <source>
        <dbReference type="SAM" id="Phobius"/>
    </source>
</evidence>
<accession>A0A1I0A2A9</accession>
<name>A0A1I0A2A9_9PROT</name>
<dbReference type="PANTHER" id="PTHR28008:SF1">
    <property type="entry name" value="DOMAIN PROTEIN, PUTATIVE (AFU_ORTHOLOGUE AFUA_3G10980)-RELATED"/>
    <property type="match status" value="1"/>
</dbReference>
<proteinExistence type="predicted"/>